<dbReference type="CDD" id="cd05300">
    <property type="entry name" value="2-Hacid_dh_1"/>
    <property type="match status" value="1"/>
</dbReference>
<evidence type="ECO:0000256" key="1">
    <source>
        <dbReference type="ARBA" id="ARBA00005854"/>
    </source>
</evidence>
<evidence type="ECO:0000313" key="7">
    <source>
        <dbReference type="EMBL" id="KLI03623.1"/>
    </source>
</evidence>
<name>A0A0U1QS49_9BACL</name>
<evidence type="ECO:0000256" key="3">
    <source>
        <dbReference type="ARBA" id="ARBA00023027"/>
    </source>
</evidence>
<feature type="domain" description="D-isomer specific 2-hydroxyacid dehydrogenase catalytic" evidence="5">
    <location>
        <begin position="57"/>
        <end position="315"/>
    </location>
</feature>
<sequence>MNKIVFGFDQEFSLPSAEYEQLAQRFKDHYEFVQLDANTVPNSVSLENAVAFIGAPSAELLKKMPNLRWLQLPSAGANHFAHHPNLAKEVTLTNSSGVFGVIGAEHTLALILALIREIPLYVKQTERHLWHEGDRCLQIDGSTFGIIGYGDIGSEIAHRLKAFGARVLAVKRNLSRLPEDADAVYTLADLDTVLNESDFVVNVLPLTPETKNLFDAKRFAAMKDGVQFINVGRGGTVDERALIDAVHSGKVGGTALDVTAEEPLPENHPLWDLPNVLITSHSLGVGPGKYKRRNDLVAKNVTNFIMGKPLKNQVNRELGY</sequence>
<organism evidence="7 8">
    <name type="scientific">Sporolactobacillus inulinus CASD</name>
    <dbReference type="NCBI Taxonomy" id="1069536"/>
    <lineage>
        <taxon>Bacteria</taxon>
        <taxon>Bacillati</taxon>
        <taxon>Bacillota</taxon>
        <taxon>Bacilli</taxon>
        <taxon>Bacillales</taxon>
        <taxon>Sporolactobacillaceae</taxon>
        <taxon>Sporolactobacillus</taxon>
    </lineage>
</organism>
<protein>
    <submittedName>
        <fullName evidence="7">Phosphoglycerate dehydrogenase</fullName>
    </submittedName>
</protein>
<dbReference type="STRING" id="1069536.SINU_01620"/>
<keyword evidence="8" id="KW-1185">Reference proteome</keyword>
<dbReference type="Proteomes" id="UP000035553">
    <property type="component" value="Unassembled WGS sequence"/>
</dbReference>
<accession>A0A0U1QS49</accession>
<dbReference type="EMBL" id="AFVQ02000019">
    <property type="protein sequence ID" value="KLI03623.1"/>
    <property type="molecule type" value="Genomic_DNA"/>
</dbReference>
<dbReference type="InterPro" id="IPR036291">
    <property type="entry name" value="NAD(P)-bd_dom_sf"/>
</dbReference>
<keyword evidence="3" id="KW-0520">NAD</keyword>
<dbReference type="OrthoDB" id="9805416at2"/>
<evidence type="ECO:0000313" key="8">
    <source>
        <dbReference type="Proteomes" id="UP000035553"/>
    </source>
</evidence>
<dbReference type="InterPro" id="IPR006140">
    <property type="entry name" value="D-isomer_DH_NAD-bd"/>
</dbReference>
<dbReference type="AlphaFoldDB" id="A0A0U1QS49"/>
<evidence type="ECO:0000256" key="2">
    <source>
        <dbReference type="ARBA" id="ARBA00023002"/>
    </source>
</evidence>
<dbReference type="SUPFAM" id="SSF52283">
    <property type="entry name" value="Formate/glycerate dehydrogenase catalytic domain-like"/>
    <property type="match status" value="1"/>
</dbReference>
<dbReference type="InterPro" id="IPR006139">
    <property type="entry name" value="D-isomer_2_OHA_DH_cat_dom"/>
</dbReference>
<evidence type="ECO:0000259" key="5">
    <source>
        <dbReference type="Pfam" id="PF00389"/>
    </source>
</evidence>
<dbReference type="SUPFAM" id="SSF51735">
    <property type="entry name" value="NAD(P)-binding Rossmann-fold domains"/>
    <property type="match status" value="1"/>
</dbReference>
<proteinExistence type="inferred from homology"/>
<keyword evidence="2 4" id="KW-0560">Oxidoreductase</keyword>
<dbReference type="GO" id="GO:0051287">
    <property type="term" value="F:NAD binding"/>
    <property type="evidence" value="ECO:0007669"/>
    <property type="project" value="InterPro"/>
</dbReference>
<dbReference type="PANTHER" id="PTHR43333:SF1">
    <property type="entry name" value="D-ISOMER SPECIFIC 2-HYDROXYACID DEHYDROGENASE NAD-BINDING DOMAIN-CONTAINING PROTEIN"/>
    <property type="match status" value="1"/>
</dbReference>
<comment type="similarity">
    <text evidence="1 4">Belongs to the D-isomer specific 2-hydroxyacid dehydrogenase family.</text>
</comment>
<dbReference type="Gene3D" id="3.40.50.720">
    <property type="entry name" value="NAD(P)-binding Rossmann-like Domain"/>
    <property type="match status" value="2"/>
</dbReference>
<gene>
    <name evidence="7" type="ORF">SINU_01620</name>
</gene>
<dbReference type="GO" id="GO:0016616">
    <property type="term" value="F:oxidoreductase activity, acting on the CH-OH group of donors, NAD or NADP as acceptor"/>
    <property type="evidence" value="ECO:0007669"/>
    <property type="project" value="InterPro"/>
</dbReference>
<dbReference type="Pfam" id="PF00389">
    <property type="entry name" value="2-Hacid_dh"/>
    <property type="match status" value="1"/>
</dbReference>
<evidence type="ECO:0000256" key="4">
    <source>
        <dbReference type="RuleBase" id="RU003719"/>
    </source>
</evidence>
<comment type="caution">
    <text evidence="7">The sequence shown here is derived from an EMBL/GenBank/DDBJ whole genome shotgun (WGS) entry which is preliminary data.</text>
</comment>
<feature type="domain" description="D-isomer specific 2-hydroxyacid dehydrogenase NAD-binding" evidence="6">
    <location>
        <begin position="108"/>
        <end position="281"/>
    </location>
</feature>
<evidence type="ECO:0000259" key="6">
    <source>
        <dbReference type="Pfam" id="PF02826"/>
    </source>
</evidence>
<dbReference type="PANTHER" id="PTHR43333">
    <property type="entry name" value="2-HACID_DH_C DOMAIN-CONTAINING PROTEIN"/>
    <property type="match status" value="1"/>
</dbReference>
<reference evidence="7 8" key="1">
    <citation type="journal article" date="2011" name="J. Bacteriol.">
        <title>Draft genome sequence of Sporolactobacillus inulinus strain CASD, an efficient D-lactic acid-producing bacterium with high-concentration lactate tolerance capability.</title>
        <authorList>
            <person name="Yu B."/>
            <person name="Su F."/>
            <person name="Wang L."/>
            <person name="Xu K."/>
            <person name="Zhao B."/>
            <person name="Xu P."/>
        </authorList>
    </citation>
    <scope>NUCLEOTIDE SEQUENCE [LARGE SCALE GENOMIC DNA]</scope>
    <source>
        <strain evidence="7 8">CASD</strain>
    </source>
</reference>
<dbReference type="Pfam" id="PF02826">
    <property type="entry name" value="2-Hacid_dh_C"/>
    <property type="match status" value="1"/>
</dbReference>